<accession>A0AAE0Z1H9</accession>
<evidence type="ECO:0000313" key="2">
    <source>
        <dbReference type="Proteomes" id="UP001283361"/>
    </source>
</evidence>
<proteinExistence type="predicted"/>
<dbReference type="AlphaFoldDB" id="A0AAE0Z1H9"/>
<keyword evidence="2" id="KW-1185">Reference proteome</keyword>
<gene>
    <name evidence="1" type="ORF">RRG08_022438</name>
</gene>
<name>A0AAE0Z1H9_9GAST</name>
<comment type="caution">
    <text evidence="1">The sequence shown here is derived from an EMBL/GenBank/DDBJ whole genome shotgun (WGS) entry which is preliminary data.</text>
</comment>
<protein>
    <submittedName>
        <fullName evidence="1">Uncharacterized protein</fullName>
    </submittedName>
</protein>
<reference evidence="1" key="1">
    <citation type="journal article" date="2023" name="G3 (Bethesda)">
        <title>A reference genome for the long-term kleptoplast-retaining sea slug Elysia crispata morphotype clarki.</title>
        <authorList>
            <person name="Eastman K.E."/>
            <person name="Pendleton A.L."/>
            <person name="Shaikh M.A."/>
            <person name="Suttiyut T."/>
            <person name="Ogas R."/>
            <person name="Tomko P."/>
            <person name="Gavelis G."/>
            <person name="Widhalm J.R."/>
            <person name="Wisecaver J.H."/>
        </authorList>
    </citation>
    <scope>NUCLEOTIDE SEQUENCE</scope>
    <source>
        <strain evidence="1">ECLA1</strain>
    </source>
</reference>
<dbReference type="EMBL" id="JAWDGP010004927">
    <property type="protein sequence ID" value="KAK3761032.1"/>
    <property type="molecule type" value="Genomic_DNA"/>
</dbReference>
<dbReference type="Proteomes" id="UP001283361">
    <property type="component" value="Unassembled WGS sequence"/>
</dbReference>
<evidence type="ECO:0000313" key="1">
    <source>
        <dbReference type="EMBL" id="KAK3761032.1"/>
    </source>
</evidence>
<sequence length="138" mass="15313">MNILRRSGIACYTCNNLKLYIFVTEKISVSTSKGEGSKQQPIREACESWNSSGTQWSTIPIAKSVAEPFMEIDTSRHLWCLYQFLIASTLSSRMSDSQDNGCGENPRPAALISSTVPRIKFERNLAPSGNSSVISWCQ</sequence>
<organism evidence="1 2">
    <name type="scientific">Elysia crispata</name>
    <name type="common">lettuce slug</name>
    <dbReference type="NCBI Taxonomy" id="231223"/>
    <lineage>
        <taxon>Eukaryota</taxon>
        <taxon>Metazoa</taxon>
        <taxon>Spiralia</taxon>
        <taxon>Lophotrochozoa</taxon>
        <taxon>Mollusca</taxon>
        <taxon>Gastropoda</taxon>
        <taxon>Heterobranchia</taxon>
        <taxon>Euthyneura</taxon>
        <taxon>Panpulmonata</taxon>
        <taxon>Sacoglossa</taxon>
        <taxon>Placobranchoidea</taxon>
        <taxon>Plakobranchidae</taxon>
        <taxon>Elysia</taxon>
    </lineage>
</organism>